<dbReference type="OrthoDB" id="9802676at2"/>
<evidence type="ECO:0000259" key="9">
    <source>
        <dbReference type="PROSITE" id="PS51747"/>
    </source>
</evidence>
<dbReference type="GO" id="GO:0002100">
    <property type="term" value="P:tRNA wobble adenosine to inosine editing"/>
    <property type="evidence" value="ECO:0007669"/>
    <property type="project" value="UniProtKB-UniRule"/>
</dbReference>
<dbReference type="SUPFAM" id="SSF53927">
    <property type="entry name" value="Cytidine deaminase-like"/>
    <property type="match status" value="1"/>
</dbReference>
<dbReference type="Gene3D" id="3.40.140.10">
    <property type="entry name" value="Cytidine Deaminase, domain 2"/>
    <property type="match status" value="1"/>
</dbReference>
<evidence type="ECO:0000256" key="7">
    <source>
        <dbReference type="ARBA" id="ARBA00048045"/>
    </source>
</evidence>
<comment type="function">
    <text evidence="8">Catalyzes the deamination of adenosine to inosine at the wobble position 34 of tRNA(Arg2).</text>
</comment>
<dbReference type="AlphaFoldDB" id="A0A1E5KXM2"/>
<dbReference type="InterPro" id="IPR016193">
    <property type="entry name" value="Cytidine_deaminase-like"/>
</dbReference>
<evidence type="ECO:0000256" key="4">
    <source>
        <dbReference type="ARBA" id="ARBA00022723"/>
    </source>
</evidence>
<keyword evidence="6 8" id="KW-0862">Zinc</keyword>
<dbReference type="HAMAP" id="MF_00972">
    <property type="entry name" value="tRNA_aden_deaminase"/>
    <property type="match status" value="1"/>
</dbReference>
<dbReference type="InterPro" id="IPR028883">
    <property type="entry name" value="tRNA_aden_deaminase"/>
</dbReference>
<dbReference type="NCBIfam" id="NF008113">
    <property type="entry name" value="PRK10860.1"/>
    <property type="match status" value="1"/>
</dbReference>
<keyword evidence="3 8" id="KW-0819">tRNA processing</keyword>
<evidence type="ECO:0000256" key="2">
    <source>
        <dbReference type="ARBA" id="ARBA00011738"/>
    </source>
</evidence>
<sequence>MDKKIDILNQEGKEFFMLEAIKEAKKAEAMLEVPIGAVVVLDGKIIGRGHNLRESTLQSTAHAEMFAIKEACQTLENWRLARAQVFVTLEPCPMCSGAMMLSRVAEVYYGAADPKGGTAGTLMNLLQDERFNHVAYVESGILEEECGALLTNFFRKLRVEKQKKKNLEKSSLKD</sequence>
<proteinExistence type="inferred from homology"/>
<feature type="binding site" evidence="8">
    <location>
        <position position="92"/>
    </location>
    <ligand>
        <name>Zn(2+)</name>
        <dbReference type="ChEBI" id="CHEBI:29105"/>
        <note>catalytic</note>
    </ligand>
</feature>
<dbReference type="GO" id="GO:0052717">
    <property type="term" value="F:tRNA-specific adenosine-34 deaminase activity"/>
    <property type="evidence" value="ECO:0007669"/>
    <property type="project" value="UniProtKB-UniRule"/>
</dbReference>
<dbReference type="EMBL" id="MIEK01000018">
    <property type="protein sequence ID" value="OEH82650.1"/>
    <property type="molecule type" value="Genomic_DNA"/>
</dbReference>
<dbReference type="Proteomes" id="UP000095256">
    <property type="component" value="Unassembled WGS sequence"/>
</dbReference>
<name>A0A1E5KXM2_9ENTE</name>
<feature type="binding site" evidence="8">
    <location>
        <position position="95"/>
    </location>
    <ligand>
        <name>Zn(2+)</name>
        <dbReference type="ChEBI" id="CHEBI:29105"/>
        <note>catalytic</note>
    </ligand>
</feature>
<evidence type="ECO:0000313" key="10">
    <source>
        <dbReference type="EMBL" id="OEH82650.1"/>
    </source>
</evidence>
<organism evidence="10 11">
    <name type="scientific">Enterococcus rivorum</name>
    <dbReference type="NCBI Taxonomy" id="762845"/>
    <lineage>
        <taxon>Bacteria</taxon>
        <taxon>Bacillati</taxon>
        <taxon>Bacillota</taxon>
        <taxon>Bacilli</taxon>
        <taxon>Lactobacillales</taxon>
        <taxon>Enterococcaceae</taxon>
        <taxon>Enterococcus</taxon>
    </lineage>
</organism>
<dbReference type="PANTHER" id="PTHR11079:SF202">
    <property type="entry name" value="TRNA-SPECIFIC ADENOSINE DEAMINASE"/>
    <property type="match status" value="1"/>
</dbReference>
<feature type="domain" description="CMP/dCMP-type deaminase" evidence="9">
    <location>
        <begin position="11"/>
        <end position="129"/>
    </location>
</feature>
<dbReference type="PANTHER" id="PTHR11079">
    <property type="entry name" value="CYTOSINE DEAMINASE FAMILY MEMBER"/>
    <property type="match status" value="1"/>
</dbReference>
<dbReference type="STRING" id="762845.BCR26_12535"/>
<comment type="similarity">
    <text evidence="1">Belongs to the cytidine and deoxycytidylate deaminase family. ADAT2 subfamily.</text>
</comment>
<evidence type="ECO:0000256" key="5">
    <source>
        <dbReference type="ARBA" id="ARBA00022801"/>
    </source>
</evidence>
<dbReference type="GO" id="GO:0008270">
    <property type="term" value="F:zinc ion binding"/>
    <property type="evidence" value="ECO:0007669"/>
    <property type="project" value="UniProtKB-UniRule"/>
</dbReference>
<evidence type="ECO:0000256" key="1">
    <source>
        <dbReference type="ARBA" id="ARBA00010669"/>
    </source>
</evidence>
<accession>A0A1E5KXM2</accession>
<dbReference type="CDD" id="cd01285">
    <property type="entry name" value="nucleoside_deaminase"/>
    <property type="match status" value="1"/>
</dbReference>
<dbReference type="RefSeq" id="WP_069698390.1">
    <property type="nucleotide sequence ID" value="NZ_JAGGMA010000026.1"/>
</dbReference>
<keyword evidence="11" id="KW-1185">Reference proteome</keyword>
<dbReference type="PROSITE" id="PS51747">
    <property type="entry name" value="CYT_DCMP_DEAMINASES_2"/>
    <property type="match status" value="1"/>
</dbReference>
<dbReference type="PROSITE" id="PS00903">
    <property type="entry name" value="CYT_DCMP_DEAMINASES_1"/>
    <property type="match status" value="1"/>
</dbReference>
<evidence type="ECO:0000313" key="11">
    <source>
        <dbReference type="Proteomes" id="UP000095256"/>
    </source>
</evidence>
<comment type="subunit">
    <text evidence="2 8">Homodimer.</text>
</comment>
<comment type="caution">
    <text evidence="10">The sequence shown here is derived from an EMBL/GenBank/DDBJ whole genome shotgun (WGS) entry which is preliminary data.</text>
</comment>
<keyword evidence="4 8" id="KW-0479">Metal-binding</keyword>
<gene>
    <name evidence="8" type="primary">tadA</name>
    <name evidence="10" type="ORF">BCR26_12535</name>
</gene>
<evidence type="ECO:0000256" key="3">
    <source>
        <dbReference type="ARBA" id="ARBA00022694"/>
    </source>
</evidence>
<keyword evidence="5 8" id="KW-0378">Hydrolase</keyword>
<reference evidence="10 11" key="1">
    <citation type="submission" date="2016-09" db="EMBL/GenBank/DDBJ databases">
        <authorList>
            <person name="Capua I."/>
            <person name="De Benedictis P."/>
            <person name="Joannis T."/>
            <person name="Lombin L.H."/>
            <person name="Cattoli G."/>
        </authorList>
    </citation>
    <scope>NUCLEOTIDE SEQUENCE [LARGE SCALE GENOMIC DNA]</scope>
    <source>
        <strain evidence="10 11">LMG 25899</strain>
    </source>
</reference>
<protein>
    <recommendedName>
        <fullName evidence="8">tRNA-specific adenosine deaminase</fullName>
        <ecNumber evidence="8">3.5.4.33</ecNumber>
    </recommendedName>
</protein>
<comment type="cofactor">
    <cofactor evidence="8">
        <name>Zn(2+)</name>
        <dbReference type="ChEBI" id="CHEBI:29105"/>
    </cofactor>
    <text evidence="8">Binds 1 zinc ion per subunit.</text>
</comment>
<dbReference type="EC" id="3.5.4.33" evidence="8"/>
<dbReference type="InterPro" id="IPR002125">
    <property type="entry name" value="CMP_dCMP_dom"/>
</dbReference>
<evidence type="ECO:0000256" key="8">
    <source>
        <dbReference type="HAMAP-Rule" id="MF_00972"/>
    </source>
</evidence>
<evidence type="ECO:0000256" key="6">
    <source>
        <dbReference type="ARBA" id="ARBA00022833"/>
    </source>
</evidence>
<feature type="binding site" evidence="8">
    <location>
        <position position="62"/>
    </location>
    <ligand>
        <name>Zn(2+)</name>
        <dbReference type="ChEBI" id="CHEBI:29105"/>
        <note>catalytic</note>
    </ligand>
</feature>
<comment type="catalytic activity">
    <reaction evidence="7 8">
        <text>adenosine(34) in tRNA + H2O + H(+) = inosine(34) in tRNA + NH4(+)</text>
        <dbReference type="Rhea" id="RHEA:43168"/>
        <dbReference type="Rhea" id="RHEA-COMP:10373"/>
        <dbReference type="Rhea" id="RHEA-COMP:10374"/>
        <dbReference type="ChEBI" id="CHEBI:15377"/>
        <dbReference type="ChEBI" id="CHEBI:15378"/>
        <dbReference type="ChEBI" id="CHEBI:28938"/>
        <dbReference type="ChEBI" id="CHEBI:74411"/>
        <dbReference type="ChEBI" id="CHEBI:82852"/>
        <dbReference type="EC" id="3.5.4.33"/>
    </reaction>
</comment>
<dbReference type="InterPro" id="IPR016192">
    <property type="entry name" value="APOBEC/CMP_deaminase_Zn-bd"/>
</dbReference>
<feature type="active site" description="Proton donor" evidence="8">
    <location>
        <position position="64"/>
    </location>
</feature>
<dbReference type="FunFam" id="3.40.140.10:FF:000005">
    <property type="entry name" value="tRNA-specific adenosine deaminase"/>
    <property type="match status" value="1"/>
</dbReference>
<dbReference type="Pfam" id="PF00383">
    <property type="entry name" value="dCMP_cyt_deam_1"/>
    <property type="match status" value="1"/>
</dbReference>